<evidence type="ECO:0000256" key="3">
    <source>
        <dbReference type="ARBA" id="ARBA00022670"/>
    </source>
</evidence>
<comment type="caution">
    <text evidence="14">The sequence shown here is derived from an EMBL/GenBank/DDBJ whole genome shotgun (WGS) entry which is preliminary data.</text>
</comment>
<dbReference type="RefSeq" id="XP_018227913.1">
    <property type="nucleotide sequence ID" value="XM_018375903.1"/>
</dbReference>
<sequence length="1086" mass="126254">MRLIFSLFVSLLYITQYGKPFKLHDFDKPTENLKTDSTVFPVEILEEKFIKSLVDRASYRLIKLGNGIEILLISEPNSNKASVSVDVGIGSLHDPDEYPGMAHFCEHLLFMGTKKYPRENDFDSYVLTHGGYYNAFTALIDTNYFFEIDADFLYEALDRFVQFFVDPLFAEDSVQRESHAVDSEHKKNLRSSAWIRYEIQKITFNKTHPMSRFSTGTLHTLNTGPRRQNKKITDEIRKFFEKHYVSHAMKAAVYGKESLDELQRISQKLFSQVPNKTVEVAPFTGNPLDGKLGTYFFYAPLSGGNQLHLEFPIPNQLSLYKSQPLSYLQYIMTFEGKNSSLRYLRIKDYASYIIYNWSSFLPGLYTSYLFCIFNLTFLAKYESTIRAFFECINYYKGIGPNKDVVEELITIQHMNFNYIPRGSIPDYLSSLTLTMQNKYISYEHLLSPYIIKEYNEKDIKKLFDALSPSNFRASLGHKPKDVNFTNTEPHYGIPYVELSFNDTFLEMLKDAKLPENVKLGFPKNIYVSKLPNITMEKFDHPPTQPVLFRKSELISLWYVYGSYYHAPRGTVTLLLRNIYSNIYIISYKISFIILYLQYISEADSYYSSMAGIDISIYSGYHGLIIELEGYTDKIVEIFDNILKIIRTASISYHDFYGLKQDLLYRYLSSSFVSPISLVRDESRRTLMEASRDPKELAYEVLNTEPEELSAFVYDFYTNLYLELLITGNIPPEDALHISYMVETTFESRYILSSEFINPRAITIKKDSKYYRKFNASDAKDLNSAIHYYCEVTDLAERKENSALVVLSHIMNEPVFSILRSKEQLGYAVRGSYVRSATVTGYQIILQSERQPHVLESRINAFFKSFLEHLNNLTNEEFSHHVNSVINSLKDIPESMAEEAGNIWTKIYYRIYNFDTHNKTVETYKSLKKEDVVDLFKKTLYYDSQTSRKKISQHVSSFVARDIFHLDDIPFNKLSDYLAKAETPVSEEKLREIYLISNNTETFIQELVHHILIDVKKNHASNQETQAEYTKTEYNKIHSYLVSEYQSQKKLLEEQTGKLIKNLTEFKARSVLSRALVSPLLVKLKSK</sequence>
<dbReference type="Proteomes" id="UP000053447">
    <property type="component" value="Unassembled WGS sequence"/>
</dbReference>
<dbReference type="Pfam" id="PF22456">
    <property type="entry name" value="PqqF-like_C_4"/>
    <property type="match status" value="1"/>
</dbReference>
<evidence type="ECO:0000256" key="5">
    <source>
        <dbReference type="ARBA" id="ARBA00022801"/>
    </source>
</evidence>
<dbReference type="InterPro" id="IPR001431">
    <property type="entry name" value="Pept_M16_Zn_BS"/>
</dbReference>
<dbReference type="GO" id="GO:0043171">
    <property type="term" value="P:peptide catabolic process"/>
    <property type="evidence" value="ECO:0007669"/>
    <property type="project" value="TreeGrafter"/>
</dbReference>
<evidence type="ECO:0000256" key="1">
    <source>
        <dbReference type="ARBA" id="ARBA00001947"/>
    </source>
</evidence>
<feature type="domain" description="Peptidase M16 N-terminal" evidence="10">
    <location>
        <begin position="70"/>
        <end position="202"/>
    </location>
</feature>
<dbReference type="PANTHER" id="PTHR43690:SF18">
    <property type="entry name" value="INSULIN-DEGRADING ENZYME-RELATED"/>
    <property type="match status" value="1"/>
</dbReference>
<keyword evidence="5" id="KW-0378">Hydrolase</keyword>
<feature type="domain" description="Peptidase M16 C-terminal" evidence="11">
    <location>
        <begin position="234"/>
        <end position="409"/>
    </location>
</feature>
<evidence type="ECO:0000256" key="8">
    <source>
        <dbReference type="RuleBase" id="RU004447"/>
    </source>
</evidence>
<comment type="similarity">
    <text evidence="2 8">Belongs to the peptidase M16 family.</text>
</comment>
<evidence type="ECO:0000313" key="15">
    <source>
        <dbReference type="Proteomes" id="UP000053447"/>
    </source>
</evidence>
<dbReference type="GO" id="GO:0051603">
    <property type="term" value="P:proteolysis involved in protein catabolic process"/>
    <property type="evidence" value="ECO:0007669"/>
    <property type="project" value="TreeGrafter"/>
</dbReference>
<evidence type="ECO:0008006" key="16">
    <source>
        <dbReference type="Google" id="ProtNLM"/>
    </source>
</evidence>
<dbReference type="InterPro" id="IPR050626">
    <property type="entry name" value="Peptidase_M16"/>
</dbReference>
<evidence type="ECO:0000259" key="12">
    <source>
        <dbReference type="Pfam" id="PF16187"/>
    </source>
</evidence>
<evidence type="ECO:0000256" key="6">
    <source>
        <dbReference type="ARBA" id="ARBA00022833"/>
    </source>
</evidence>
<dbReference type="PROSITE" id="PS00143">
    <property type="entry name" value="INSULINASE"/>
    <property type="match status" value="1"/>
</dbReference>
<evidence type="ECO:0000259" key="10">
    <source>
        <dbReference type="Pfam" id="PF00675"/>
    </source>
</evidence>
<feature type="signal peptide" evidence="9">
    <location>
        <begin position="1"/>
        <end position="20"/>
    </location>
</feature>
<dbReference type="GeneID" id="28942158"/>
<dbReference type="GO" id="GO:0004222">
    <property type="term" value="F:metalloendopeptidase activity"/>
    <property type="evidence" value="ECO:0007669"/>
    <property type="project" value="InterPro"/>
</dbReference>
<keyword evidence="7" id="KW-0482">Metalloprotease</keyword>
<dbReference type="AlphaFoldDB" id="A0A0W4ZCD3"/>
<dbReference type="Gene3D" id="3.30.830.10">
    <property type="entry name" value="Metalloenzyme, LuxS/M16 peptidase-like"/>
    <property type="match status" value="4"/>
</dbReference>
<keyword evidence="15" id="KW-1185">Reference proteome</keyword>
<dbReference type="eggNOG" id="KOG0959">
    <property type="taxonomic scope" value="Eukaryota"/>
</dbReference>
<keyword evidence="4" id="KW-0479">Metal-binding</keyword>
<dbReference type="Pfam" id="PF00675">
    <property type="entry name" value="Peptidase_M16"/>
    <property type="match status" value="1"/>
</dbReference>
<dbReference type="OrthoDB" id="952271at2759"/>
<keyword evidence="6" id="KW-0862">Zinc</keyword>
<dbReference type="STRING" id="1408657.A0A0W4ZCD3"/>
<dbReference type="GO" id="GO:0005739">
    <property type="term" value="C:mitochondrion"/>
    <property type="evidence" value="ECO:0007669"/>
    <property type="project" value="TreeGrafter"/>
</dbReference>
<dbReference type="EMBL" id="LFWA01000019">
    <property type="protein sequence ID" value="KTW26068.1"/>
    <property type="molecule type" value="Genomic_DNA"/>
</dbReference>
<feature type="chain" id="PRO_5006933755" description="Peptidase M16 N-terminal domain-containing protein" evidence="9">
    <location>
        <begin position="21"/>
        <end position="1086"/>
    </location>
</feature>
<keyword evidence="3" id="KW-0645">Protease</keyword>
<dbReference type="Pfam" id="PF16187">
    <property type="entry name" value="Peptidase_M16_M"/>
    <property type="match status" value="1"/>
</dbReference>
<evidence type="ECO:0000256" key="9">
    <source>
        <dbReference type="SAM" id="SignalP"/>
    </source>
</evidence>
<dbReference type="InterPro" id="IPR011249">
    <property type="entry name" value="Metalloenz_LuxS/M16"/>
</dbReference>
<name>A0A0W4ZCD3_PNEJ7</name>
<keyword evidence="9" id="KW-0732">Signal</keyword>
<evidence type="ECO:0000256" key="4">
    <source>
        <dbReference type="ARBA" id="ARBA00022723"/>
    </source>
</evidence>
<comment type="cofactor">
    <cofactor evidence="1">
        <name>Zn(2+)</name>
        <dbReference type="ChEBI" id="CHEBI:29105"/>
    </cofactor>
</comment>
<dbReference type="GO" id="GO:0005829">
    <property type="term" value="C:cytosol"/>
    <property type="evidence" value="ECO:0007669"/>
    <property type="project" value="TreeGrafter"/>
</dbReference>
<dbReference type="InterPro" id="IPR032632">
    <property type="entry name" value="Peptidase_M16_M"/>
</dbReference>
<organism evidence="14 15">
    <name type="scientific">Pneumocystis jirovecii (strain RU7)</name>
    <name type="common">Human pneumocystis pneumonia agent</name>
    <dbReference type="NCBI Taxonomy" id="1408657"/>
    <lineage>
        <taxon>Eukaryota</taxon>
        <taxon>Fungi</taxon>
        <taxon>Dikarya</taxon>
        <taxon>Ascomycota</taxon>
        <taxon>Taphrinomycotina</taxon>
        <taxon>Pneumocystomycetes</taxon>
        <taxon>Pneumocystaceae</taxon>
        <taxon>Pneumocystis</taxon>
    </lineage>
</organism>
<dbReference type="GO" id="GO:0046872">
    <property type="term" value="F:metal ion binding"/>
    <property type="evidence" value="ECO:0007669"/>
    <property type="project" value="UniProtKB-KW"/>
</dbReference>
<dbReference type="VEuPathDB" id="FungiDB:T551_03640"/>
<dbReference type="SUPFAM" id="SSF63411">
    <property type="entry name" value="LuxS/MPP-like metallohydrolase"/>
    <property type="match status" value="4"/>
</dbReference>
<evidence type="ECO:0000256" key="2">
    <source>
        <dbReference type="ARBA" id="ARBA00007261"/>
    </source>
</evidence>
<feature type="domain" description="Peptidase M16 middle/third" evidence="12">
    <location>
        <begin position="416"/>
        <end position="697"/>
    </location>
</feature>
<dbReference type="InterPro" id="IPR007863">
    <property type="entry name" value="Peptidase_M16_C"/>
</dbReference>
<dbReference type="PANTHER" id="PTHR43690">
    <property type="entry name" value="NARDILYSIN"/>
    <property type="match status" value="1"/>
</dbReference>
<reference evidence="15" key="1">
    <citation type="journal article" date="2016" name="Nat. Commun.">
        <title>Genome analysis of three Pneumocystis species reveals adaptation mechanisms to life exclusively in mammalian hosts.</title>
        <authorList>
            <person name="Ma L."/>
            <person name="Chen Z."/>
            <person name="Huang D.W."/>
            <person name="Kutty G."/>
            <person name="Ishihara M."/>
            <person name="Wang H."/>
            <person name="Abouelleil A."/>
            <person name="Bishop L."/>
            <person name="Davey E."/>
            <person name="Deng R."/>
            <person name="Deng X."/>
            <person name="Fan L."/>
            <person name="Fantoni G."/>
            <person name="Fitzgerald M."/>
            <person name="Gogineni E."/>
            <person name="Goldberg J.M."/>
            <person name="Handley G."/>
            <person name="Hu X."/>
            <person name="Huber C."/>
            <person name="Jiao X."/>
            <person name="Jones K."/>
            <person name="Levin J.Z."/>
            <person name="Liu Y."/>
            <person name="Macdonald P."/>
            <person name="Melnikov A."/>
            <person name="Raley C."/>
            <person name="Sassi M."/>
            <person name="Sherman B.T."/>
            <person name="Song X."/>
            <person name="Sykes S."/>
            <person name="Tran B."/>
            <person name="Walsh L."/>
            <person name="Xia Y."/>
            <person name="Yang J."/>
            <person name="Young S."/>
            <person name="Zeng Q."/>
            <person name="Zheng X."/>
            <person name="Stephens R."/>
            <person name="Nusbaum C."/>
            <person name="Birren B.W."/>
            <person name="Azadi P."/>
            <person name="Lempicki R.A."/>
            <person name="Cuomo C.A."/>
            <person name="Kovacs J.A."/>
        </authorList>
    </citation>
    <scope>NUCLEOTIDE SEQUENCE [LARGE SCALE GENOMIC DNA]</scope>
    <source>
        <strain evidence="15">RU7</strain>
    </source>
</reference>
<dbReference type="FunFam" id="3.30.830.10:FF:000012">
    <property type="entry name" value="Protease 3"/>
    <property type="match status" value="1"/>
</dbReference>
<evidence type="ECO:0000313" key="14">
    <source>
        <dbReference type="EMBL" id="KTW26068.1"/>
    </source>
</evidence>
<evidence type="ECO:0000259" key="13">
    <source>
        <dbReference type="Pfam" id="PF22456"/>
    </source>
</evidence>
<dbReference type="InterPro" id="IPR011765">
    <property type="entry name" value="Pept_M16_N"/>
</dbReference>
<evidence type="ECO:0000259" key="11">
    <source>
        <dbReference type="Pfam" id="PF05193"/>
    </source>
</evidence>
<dbReference type="InterPro" id="IPR054734">
    <property type="entry name" value="PqqF-like_C_4"/>
</dbReference>
<dbReference type="Pfam" id="PF05193">
    <property type="entry name" value="Peptidase_M16_C"/>
    <property type="match status" value="1"/>
</dbReference>
<gene>
    <name evidence="14" type="ORF">T551_03640</name>
</gene>
<accession>A0A0W4ZCD3</accession>
<protein>
    <recommendedName>
        <fullName evidence="16">Peptidase M16 N-terminal domain-containing protein</fullName>
    </recommendedName>
</protein>
<evidence type="ECO:0000256" key="7">
    <source>
        <dbReference type="ARBA" id="ARBA00023049"/>
    </source>
</evidence>
<feature type="domain" description="Coenzyme PQQ synthesis protein F-like C-terminal lobe" evidence="13">
    <location>
        <begin position="805"/>
        <end position="903"/>
    </location>
</feature>
<proteinExistence type="inferred from homology"/>